<keyword evidence="4 6" id="KW-1133">Transmembrane helix</keyword>
<dbReference type="GO" id="GO:0009055">
    <property type="term" value="F:electron transfer activity"/>
    <property type="evidence" value="ECO:0007669"/>
    <property type="project" value="InterPro"/>
</dbReference>
<feature type="transmembrane region" description="Helical" evidence="6">
    <location>
        <begin position="116"/>
        <end position="134"/>
    </location>
</feature>
<evidence type="ECO:0000313" key="8">
    <source>
        <dbReference type="EMBL" id="MTH28576.1"/>
    </source>
</evidence>
<keyword evidence="3 6" id="KW-0812">Transmembrane</keyword>
<protein>
    <submittedName>
        <fullName evidence="8">Cytochrome b/b6 domain-containing protein</fullName>
    </submittedName>
</protein>
<dbReference type="PANTHER" id="PTHR30485:SF0">
    <property type="entry name" value="NI_FE-HYDROGENASE 1 B-TYPE CYTOCHROME SUBUNIT-RELATED"/>
    <property type="match status" value="1"/>
</dbReference>
<organism evidence="8 9">
    <name type="scientific">Myroides pelagicus</name>
    <dbReference type="NCBI Taxonomy" id="270914"/>
    <lineage>
        <taxon>Bacteria</taxon>
        <taxon>Pseudomonadati</taxon>
        <taxon>Bacteroidota</taxon>
        <taxon>Flavobacteriia</taxon>
        <taxon>Flavobacteriales</taxon>
        <taxon>Flavobacteriaceae</taxon>
        <taxon>Myroides</taxon>
    </lineage>
</organism>
<keyword evidence="9" id="KW-1185">Reference proteome</keyword>
<dbReference type="InterPro" id="IPR051542">
    <property type="entry name" value="Hydrogenase_cytochrome"/>
</dbReference>
<evidence type="ECO:0000259" key="7">
    <source>
        <dbReference type="Pfam" id="PF01292"/>
    </source>
</evidence>
<keyword evidence="2" id="KW-1003">Cell membrane</keyword>
<dbReference type="OrthoDB" id="5615941at2"/>
<dbReference type="PANTHER" id="PTHR30485">
    <property type="entry name" value="NI/FE-HYDROGENASE 1 B-TYPE CYTOCHROME SUBUNIT"/>
    <property type="match status" value="1"/>
</dbReference>
<comment type="subcellular location">
    <subcellularLocation>
        <location evidence="1">Cell membrane</location>
        <topology evidence="1">Multi-pass membrane protein</topology>
    </subcellularLocation>
</comment>
<accession>A0A7K1GI81</accession>
<evidence type="ECO:0000313" key="9">
    <source>
        <dbReference type="Proteomes" id="UP000488936"/>
    </source>
</evidence>
<comment type="caution">
    <text evidence="8">The sequence shown here is derived from an EMBL/GenBank/DDBJ whole genome shotgun (WGS) entry which is preliminary data.</text>
</comment>
<feature type="transmembrane region" description="Helical" evidence="6">
    <location>
        <begin position="12"/>
        <end position="33"/>
    </location>
</feature>
<dbReference type="SUPFAM" id="SSF81342">
    <property type="entry name" value="Transmembrane di-heme cytochromes"/>
    <property type="match status" value="1"/>
</dbReference>
<evidence type="ECO:0000256" key="6">
    <source>
        <dbReference type="SAM" id="Phobius"/>
    </source>
</evidence>
<dbReference type="InterPro" id="IPR011577">
    <property type="entry name" value="Cyt_b561_bac/Ni-Hgenase"/>
</dbReference>
<keyword evidence="5 6" id="KW-0472">Membrane</keyword>
<reference evidence="8 9" key="1">
    <citation type="journal article" date="2006" name="Int. J. Syst. Evol. Microbiol.">
        <title>Myroides pelagicus sp. nov., isolated from seawater in Thailand.</title>
        <authorList>
            <person name="Yoon J."/>
            <person name="Maneerat S."/>
            <person name="Kawai F."/>
            <person name="Yokota A."/>
        </authorList>
    </citation>
    <scope>NUCLEOTIDE SEQUENCE [LARGE SCALE GENOMIC DNA]</scope>
    <source>
        <strain evidence="8 9">SM1T</strain>
    </source>
</reference>
<dbReference type="InterPro" id="IPR016174">
    <property type="entry name" value="Di-haem_cyt_TM"/>
</dbReference>
<dbReference type="Pfam" id="PF01292">
    <property type="entry name" value="Ni_hydr_CYTB"/>
    <property type="match status" value="1"/>
</dbReference>
<proteinExistence type="predicted"/>
<feature type="transmembrane region" description="Helical" evidence="6">
    <location>
        <begin position="154"/>
        <end position="175"/>
    </location>
</feature>
<name>A0A7K1GI81_9FLAO</name>
<evidence type="ECO:0000256" key="3">
    <source>
        <dbReference type="ARBA" id="ARBA00022692"/>
    </source>
</evidence>
<gene>
    <name evidence="8" type="ORF">GJV77_01370</name>
</gene>
<evidence type="ECO:0000256" key="1">
    <source>
        <dbReference type="ARBA" id="ARBA00004651"/>
    </source>
</evidence>
<dbReference type="Gene3D" id="1.20.950.20">
    <property type="entry name" value="Transmembrane di-heme cytochromes, Chain C"/>
    <property type="match status" value="2"/>
</dbReference>
<dbReference type="GO" id="GO:0022904">
    <property type="term" value="P:respiratory electron transport chain"/>
    <property type="evidence" value="ECO:0007669"/>
    <property type="project" value="InterPro"/>
</dbReference>
<dbReference type="GO" id="GO:0005886">
    <property type="term" value="C:plasma membrane"/>
    <property type="evidence" value="ECO:0007669"/>
    <property type="project" value="UniProtKB-SubCell"/>
</dbReference>
<dbReference type="EMBL" id="WMJY01000002">
    <property type="protein sequence ID" value="MTH28576.1"/>
    <property type="molecule type" value="Genomic_DNA"/>
</dbReference>
<dbReference type="AlphaFoldDB" id="A0A7K1GI81"/>
<evidence type="ECO:0000256" key="4">
    <source>
        <dbReference type="ARBA" id="ARBA00022989"/>
    </source>
</evidence>
<evidence type="ECO:0000256" key="5">
    <source>
        <dbReference type="ARBA" id="ARBA00023136"/>
    </source>
</evidence>
<feature type="domain" description="Cytochrome b561 bacterial/Ni-hydrogenase" evidence="7">
    <location>
        <begin position="5"/>
        <end position="186"/>
    </location>
</feature>
<dbReference type="Proteomes" id="UP000488936">
    <property type="component" value="Unassembled WGS sequence"/>
</dbReference>
<evidence type="ECO:0000256" key="2">
    <source>
        <dbReference type="ARBA" id="ARBA00022475"/>
    </source>
</evidence>
<dbReference type="GO" id="GO:0020037">
    <property type="term" value="F:heme binding"/>
    <property type="evidence" value="ECO:0007669"/>
    <property type="project" value="TreeGrafter"/>
</dbReference>
<sequence>MTKGYSVFYRLMHWSIAIVMLLLLLTIILRMTWLNKSAMSELILSYASQHDISISKGDAINMAKTIRYPMWRWHIYLGYVLLGLFAIRIFAGIFNIIHFQNPFKQNITFKVRFQRLVYIVFYLSVIVSLITGLMLEFGITKYVNLVKDIHKASIYYFAIFLGLHFIGILIAEFTYERGIVSRMVNGRDKFE</sequence>
<dbReference type="RefSeq" id="WP_155034567.1">
    <property type="nucleotide sequence ID" value="NZ_JAYMMG010000001.1"/>
</dbReference>
<feature type="transmembrane region" description="Helical" evidence="6">
    <location>
        <begin position="73"/>
        <end position="96"/>
    </location>
</feature>